<accession>A0A1M5PNU7</accession>
<feature type="compositionally biased region" description="Gly residues" evidence="1">
    <location>
        <begin position="361"/>
        <end position="372"/>
    </location>
</feature>
<proteinExistence type="predicted"/>
<feature type="compositionally biased region" description="Low complexity" evidence="1">
    <location>
        <begin position="149"/>
        <end position="188"/>
    </location>
</feature>
<feature type="region of interest" description="Disordered" evidence="1">
    <location>
        <begin position="301"/>
        <end position="395"/>
    </location>
</feature>
<sequence length="486" mass="46194">MTELATTTGAAVATGGSFLGADVDGLDHLAKEFEGAAEIVDMVKTACEVIVAAASIFGPFGAAFVAYLKSTVIPWLSKISMALKAMAKLLSVHSQAQRETSSSTTSLNNTVTITLPSYPGTPNLPTTSTAAPTLPAAVTPTTPAPPTTTTPAGAGSAVATPPTIGATTDTPAAASTGATTGSTATAGAGTTPFVQAVTALTGLVTAVDHLVHPGATATTTPTTPTTDTPTTDSPTTDSPTTDSPGTTDPVTATPPTLGGTGGSGAPAVGGIDLSTLHPLHPGDTVGVLSIPVDVAPDGTVTPLLTGAGDTPALPGAGDTGSTPAADAPTATVPSSPTDTGPTDTGPTDTGPTGTPGAASGDTGGGTGGGSGGSAAPDTTPTSTADPTGTTDPGATAVTTAAHPAAAHPTTQADPQLRTERIGSHDGLFGGLGQAAGIGAGAAALARAVLTEARQGGDGALLGAVPLPFEAGADDAAQAQIYQGAIG</sequence>
<dbReference type="AlphaFoldDB" id="A0A1M5PNU7"/>
<protein>
    <submittedName>
        <fullName evidence="2">Uncharacterized protein</fullName>
    </submittedName>
</protein>
<evidence type="ECO:0000313" key="3">
    <source>
        <dbReference type="Proteomes" id="UP000186132"/>
    </source>
</evidence>
<reference evidence="3" key="1">
    <citation type="submission" date="2016-11" db="EMBL/GenBank/DDBJ databases">
        <authorList>
            <person name="Varghese N."/>
            <person name="Submissions S."/>
        </authorList>
    </citation>
    <scope>NUCLEOTIDE SEQUENCE [LARGE SCALE GENOMIC DNA]</scope>
    <source>
        <strain evidence="3">DSM 45627</strain>
    </source>
</reference>
<organism evidence="2 3">
    <name type="scientific">Jatrophihabitans endophyticus</name>
    <dbReference type="NCBI Taxonomy" id="1206085"/>
    <lineage>
        <taxon>Bacteria</taxon>
        <taxon>Bacillati</taxon>
        <taxon>Actinomycetota</taxon>
        <taxon>Actinomycetes</taxon>
        <taxon>Jatrophihabitantales</taxon>
        <taxon>Jatrophihabitantaceae</taxon>
        <taxon>Jatrophihabitans</taxon>
    </lineage>
</organism>
<feature type="region of interest" description="Disordered" evidence="1">
    <location>
        <begin position="214"/>
        <end position="269"/>
    </location>
</feature>
<keyword evidence="3" id="KW-1185">Reference proteome</keyword>
<feature type="compositionally biased region" description="Low complexity" evidence="1">
    <location>
        <begin position="117"/>
        <end position="141"/>
    </location>
</feature>
<evidence type="ECO:0000313" key="2">
    <source>
        <dbReference type="EMBL" id="SHH03361.1"/>
    </source>
</evidence>
<feature type="compositionally biased region" description="Low complexity" evidence="1">
    <location>
        <begin position="214"/>
        <end position="257"/>
    </location>
</feature>
<dbReference type="Proteomes" id="UP000186132">
    <property type="component" value="Unassembled WGS sequence"/>
</dbReference>
<dbReference type="STRING" id="1206085.SAMN05443575_3144"/>
<name>A0A1M5PNU7_9ACTN</name>
<dbReference type="EMBL" id="FQVU01000004">
    <property type="protein sequence ID" value="SHH03361.1"/>
    <property type="molecule type" value="Genomic_DNA"/>
</dbReference>
<feature type="compositionally biased region" description="Low complexity" evidence="1">
    <location>
        <begin position="319"/>
        <end position="360"/>
    </location>
</feature>
<dbReference type="RefSeq" id="WP_073391356.1">
    <property type="nucleotide sequence ID" value="NZ_FQVU01000004.1"/>
</dbReference>
<feature type="region of interest" description="Disordered" evidence="1">
    <location>
        <begin position="117"/>
        <end position="188"/>
    </location>
</feature>
<evidence type="ECO:0000256" key="1">
    <source>
        <dbReference type="SAM" id="MobiDB-lite"/>
    </source>
</evidence>
<dbReference type="OrthoDB" id="8093300at2"/>
<feature type="compositionally biased region" description="Low complexity" evidence="1">
    <location>
        <begin position="373"/>
        <end position="395"/>
    </location>
</feature>
<gene>
    <name evidence="2" type="ORF">SAMN05443575_3144</name>
</gene>